<protein>
    <recommendedName>
        <fullName evidence="3">HTH cro/C1-type domain-containing protein</fullName>
    </recommendedName>
</protein>
<evidence type="ECO:0000256" key="2">
    <source>
        <dbReference type="SAM" id="MobiDB-lite"/>
    </source>
</evidence>
<sequence>MAEGDKRRPTLGELIRTQREMASLPMRRLAEMVGISNPYLSQIERNLRAPSDKVLEAIAENLKLSSELLFSTARPSDPEGQPEVVAAIRRDPDLTHAQRATLEEMYSTFRHVTVENRRRGRGTGRAAGDVALHGEAVAERDGAASGDERTGAGPR</sequence>
<keyword evidence="5" id="KW-1185">Reference proteome</keyword>
<reference evidence="5" key="1">
    <citation type="journal article" date="2019" name="Int. J. Syst. Evol. Microbiol.">
        <title>The Global Catalogue of Microorganisms (GCM) 10K type strain sequencing project: providing services to taxonomists for standard genome sequencing and annotation.</title>
        <authorList>
            <consortium name="The Broad Institute Genomics Platform"/>
            <consortium name="The Broad Institute Genome Sequencing Center for Infectious Disease"/>
            <person name="Wu L."/>
            <person name="Ma J."/>
        </authorList>
    </citation>
    <scope>NUCLEOTIDE SEQUENCE [LARGE SCALE GENOMIC DNA]</scope>
    <source>
        <strain evidence="5">JCM 18542</strain>
    </source>
</reference>
<dbReference type="SUPFAM" id="SSF47413">
    <property type="entry name" value="lambda repressor-like DNA-binding domains"/>
    <property type="match status" value="1"/>
</dbReference>
<name>A0ABP9CZB1_9ACTN</name>
<evidence type="ECO:0000313" key="5">
    <source>
        <dbReference type="Proteomes" id="UP001500839"/>
    </source>
</evidence>
<feature type="domain" description="HTH cro/C1-type" evidence="3">
    <location>
        <begin position="15"/>
        <end position="69"/>
    </location>
</feature>
<dbReference type="PROSITE" id="PS50943">
    <property type="entry name" value="HTH_CROC1"/>
    <property type="match status" value="1"/>
</dbReference>
<comment type="caution">
    <text evidence="4">The sequence shown here is derived from an EMBL/GenBank/DDBJ whole genome shotgun (WGS) entry which is preliminary data.</text>
</comment>
<dbReference type="SMART" id="SM00530">
    <property type="entry name" value="HTH_XRE"/>
    <property type="match status" value="1"/>
</dbReference>
<dbReference type="Gene3D" id="1.10.260.40">
    <property type="entry name" value="lambda repressor-like DNA-binding domains"/>
    <property type="match status" value="1"/>
</dbReference>
<evidence type="ECO:0000313" key="4">
    <source>
        <dbReference type="EMBL" id="GAA4822401.1"/>
    </source>
</evidence>
<accession>A0ABP9CZB1</accession>
<dbReference type="PANTHER" id="PTHR46797">
    <property type="entry name" value="HTH-TYPE TRANSCRIPTIONAL REGULATOR"/>
    <property type="match status" value="1"/>
</dbReference>
<feature type="compositionally biased region" description="Basic and acidic residues" evidence="2">
    <location>
        <begin position="136"/>
        <end position="155"/>
    </location>
</feature>
<feature type="region of interest" description="Disordered" evidence="2">
    <location>
        <begin position="117"/>
        <end position="155"/>
    </location>
</feature>
<gene>
    <name evidence="4" type="ORF">GCM10023353_33600</name>
</gene>
<dbReference type="InterPro" id="IPR010982">
    <property type="entry name" value="Lambda_DNA-bd_dom_sf"/>
</dbReference>
<evidence type="ECO:0000256" key="1">
    <source>
        <dbReference type="ARBA" id="ARBA00023125"/>
    </source>
</evidence>
<proteinExistence type="predicted"/>
<dbReference type="InterPro" id="IPR001387">
    <property type="entry name" value="Cro/C1-type_HTH"/>
</dbReference>
<dbReference type="PANTHER" id="PTHR46797:SF1">
    <property type="entry name" value="METHYLPHOSPHONATE SYNTHASE"/>
    <property type="match status" value="1"/>
</dbReference>
<keyword evidence="1" id="KW-0238">DNA-binding</keyword>
<dbReference type="RefSeq" id="WP_200174752.1">
    <property type="nucleotide sequence ID" value="NZ_BAABKQ010000001.1"/>
</dbReference>
<dbReference type="Proteomes" id="UP001500839">
    <property type="component" value="Unassembled WGS sequence"/>
</dbReference>
<evidence type="ECO:0000259" key="3">
    <source>
        <dbReference type="PROSITE" id="PS50943"/>
    </source>
</evidence>
<dbReference type="EMBL" id="BAABKQ010000001">
    <property type="protein sequence ID" value="GAA4822401.1"/>
    <property type="molecule type" value="Genomic_DNA"/>
</dbReference>
<organism evidence="4 5">
    <name type="scientific">Tomitella cavernea</name>
    <dbReference type="NCBI Taxonomy" id="1387982"/>
    <lineage>
        <taxon>Bacteria</taxon>
        <taxon>Bacillati</taxon>
        <taxon>Actinomycetota</taxon>
        <taxon>Actinomycetes</taxon>
        <taxon>Mycobacteriales</taxon>
        <taxon>Tomitella</taxon>
    </lineage>
</organism>
<dbReference type="CDD" id="cd00093">
    <property type="entry name" value="HTH_XRE"/>
    <property type="match status" value="1"/>
</dbReference>
<dbReference type="InterPro" id="IPR050807">
    <property type="entry name" value="TransReg_Diox_bact_type"/>
</dbReference>
<dbReference type="Pfam" id="PF01381">
    <property type="entry name" value="HTH_3"/>
    <property type="match status" value="1"/>
</dbReference>